<dbReference type="PROSITE" id="PS00893">
    <property type="entry name" value="NUDIX_BOX"/>
    <property type="match status" value="1"/>
</dbReference>
<evidence type="ECO:0000256" key="3">
    <source>
        <dbReference type="ARBA" id="ARBA00015552"/>
    </source>
</evidence>
<dbReference type="InterPro" id="IPR020084">
    <property type="entry name" value="NUDIX_hydrolase_CS"/>
</dbReference>
<dbReference type="GO" id="GO:0017110">
    <property type="term" value="F:nucleoside diphosphate phosphatase activity"/>
    <property type="evidence" value="ECO:0007669"/>
    <property type="project" value="InterPro"/>
</dbReference>
<gene>
    <name evidence="6" type="ORF">METEAL_14040</name>
</gene>
<evidence type="ECO:0000313" key="6">
    <source>
        <dbReference type="EMBL" id="BDU72230.1"/>
    </source>
</evidence>
<keyword evidence="7" id="KW-1185">Reference proteome</keyword>
<evidence type="ECO:0000259" key="5">
    <source>
        <dbReference type="PROSITE" id="PS51462"/>
    </source>
</evidence>
<comment type="similarity">
    <text evidence="1">Belongs to the Nudix hydrolase family. NudJ subfamily.</text>
</comment>
<evidence type="ECO:0000256" key="1">
    <source>
        <dbReference type="ARBA" id="ARBA00007608"/>
    </source>
</evidence>
<dbReference type="PROSITE" id="PS51462">
    <property type="entry name" value="NUDIX"/>
    <property type="match status" value="1"/>
</dbReference>
<dbReference type="InterPro" id="IPR000086">
    <property type="entry name" value="NUDIX_hydrolase_dom"/>
</dbReference>
<accession>A0AA48K8K8</accession>
<dbReference type="GO" id="GO:0004787">
    <property type="term" value="F:thiamine diphosphate phosphatase activity"/>
    <property type="evidence" value="ECO:0007669"/>
    <property type="project" value="InterPro"/>
</dbReference>
<comment type="subunit">
    <text evidence="2">Monomer.</text>
</comment>
<evidence type="ECO:0000256" key="2">
    <source>
        <dbReference type="ARBA" id="ARBA00011245"/>
    </source>
</evidence>
<dbReference type="RefSeq" id="WP_316415143.1">
    <property type="nucleotide sequence ID" value="NZ_AP027080.1"/>
</dbReference>
<dbReference type="Proteomes" id="UP001238179">
    <property type="component" value="Chromosome"/>
</dbReference>
<organism evidence="6 7">
    <name type="scientific">Mesoterricola silvestris</name>
    <dbReference type="NCBI Taxonomy" id="2927979"/>
    <lineage>
        <taxon>Bacteria</taxon>
        <taxon>Pseudomonadati</taxon>
        <taxon>Acidobacteriota</taxon>
        <taxon>Holophagae</taxon>
        <taxon>Holophagales</taxon>
        <taxon>Holophagaceae</taxon>
        <taxon>Mesoterricola</taxon>
    </lineage>
</organism>
<dbReference type="EMBL" id="AP027080">
    <property type="protein sequence ID" value="BDU72230.1"/>
    <property type="molecule type" value="Genomic_DNA"/>
</dbReference>
<feature type="domain" description="Nudix hydrolase" evidence="5">
    <location>
        <begin position="3"/>
        <end position="131"/>
    </location>
</feature>
<name>A0AA48K8K8_9BACT</name>
<protein>
    <recommendedName>
        <fullName evidence="3">Phosphatase NudJ</fullName>
    </recommendedName>
</protein>
<dbReference type="InterPro" id="IPR033713">
    <property type="entry name" value="NudJ"/>
</dbReference>
<proteinExistence type="inferred from homology"/>
<evidence type="ECO:0000313" key="7">
    <source>
        <dbReference type="Proteomes" id="UP001238179"/>
    </source>
</evidence>
<dbReference type="AlphaFoldDB" id="A0AA48K8K8"/>
<dbReference type="Pfam" id="PF00293">
    <property type="entry name" value="NUDIX"/>
    <property type="match status" value="1"/>
</dbReference>
<evidence type="ECO:0000256" key="4">
    <source>
        <dbReference type="ARBA" id="ARBA00022801"/>
    </source>
</evidence>
<dbReference type="PANTHER" id="PTHR43222">
    <property type="entry name" value="NUDIX HYDROLASE 23"/>
    <property type="match status" value="1"/>
</dbReference>
<keyword evidence="4 6" id="KW-0378">Hydrolase</keyword>
<reference evidence="7" key="1">
    <citation type="journal article" date="2023" name="Int. J. Syst. Evol. Microbiol.">
        <title>Mesoterricola silvestris gen. nov., sp. nov., Mesoterricola sediminis sp. nov., Geothrix oryzae sp. nov., Geothrix edaphica sp. nov., Geothrix rubra sp. nov., and Geothrix limicola sp. nov., six novel members of Acidobacteriota isolated from soils.</title>
        <authorList>
            <person name="Itoh H."/>
            <person name="Sugisawa Y."/>
            <person name="Mise K."/>
            <person name="Xu Z."/>
            <person name="Kuniyasu M."/>
            <person name="Ushijima N."/>
            <person name="Kawano K."/>
            <person name="Kobayashi E."/>
            <person name="Shiratori Y."/>
            <person name="Masuda Y."/>
            <person name="Senoo K."/>
        </authorList>
    </citation>
    <scope>NUCLEOTIDE SEQUENCE [LARGE SCALE GENOMIC DNA]</scope>
    <source>
        <strain evidence="7">W79</strain>
    </source>
</reference>
<dbReference type="SUPFAM" id="SSF55811">
    <property type="entry name" value="Nudix"/>
    <property type="match status" value="1"/>
</dbReference>
<dbReference type="GO" id="GO:0017111">
    <property type="term" value="F:ribonucleoside triphosphate phosphatase activity"/>
    <property type="evidence" value="ECO:0007669"/>
    <property type="project" value="InterPro"/>
</dbReference>
<dbReference type="Gene3D" id="3.90.79.10">
    <property type="entry name" value="Nucleoside Triphosphate Pyrophosphohydrolase"/>
    <property type="match status" value="1"/>
</dbReference>
<dbReference type="CDD" id="cd03675">
    <property type="entry name" value="NUDIX_Hydrolase"/>
    <property type="match status" value="1"/>
</dbReference>
<dbReference type="InterPro" id="IPR015797">
    <property type="entry name" value="NUDIX_hydrolase-like_dom_sf"/>
</dbReference>
<sequence>MTGWRPTVAAIIEREGRFLVVEETDGVHPERVFNQPAGHVDPGETMLEAVVRETLEETGLPFTPEAFLGIYHLKAKNGRDYLRAAFTGTVPAGLEPAPRDPVILACHWLTRDEIAARPRSSVVVACIDAYLAGTRHPLSIVEHAFSDR</sequence>
<dbReference type="KEGG" id="msil:METEAL_14040"/>
<dbReference type="PANTHER" id="PTHR43222:SF11">
    <property type="entry name" value="PHOSPHATASE NUDJ"/>
    <property type="match status" value="1"/>
</dbReference>